<reference evidence="2" key="1">
    <citation type="journal article" date="2011" name="Nature">
        <title>Genome sequence and analysis of the tuber crop potato.</title>
        <authorList>
            <consortium name="The Potato Genome Sequencing Consortium"/>
        </authorList>
    </citation>
    <scope>NUCLEOTIDE SEQUENCE [LARGE SCALE GENOMIC DNA]</scope>
    <source>
        <strain evidence="2">cv. DM1-3 516 R44</strain>
    </source>
</reference>
<dbReference type="AlphaFoldDB" id="M1DQV5"/>
<organism evidence="1 2">
    <name type="scientific">Solanum tuberosum</name>
    <name type="common">Potato</name>
    <dbReference type="NCBI Taxonomy" id="4113"/>
    <lineage>
        <taxon>Eukaryota</taxon>
        <taxon>Viridiplantae</taxon>
        <taxon>Streptophyta</taxon>
        <taxon>Embryophyta</taxon>
        <taxon>Tracheophyta</taxon>
        <taxon>Spermatophyta</taxon>
        <taxon>Magnoliopsida</taxon>
        <taxon>eudicotyledons</taxon>
        <taxon>Gunneridae</taxon>
        <taxon>Pentapetalae</taxon>
        <taxon>asterids</taxon>
        <taxon>lamiids</taxon>
        <taxon>Solanales</taxon>
        <taxon>Solanaceae</taxon>
        <taxon>Solanoideae</taxon>
        <taxon>Solaneae</taxon>
        <taxon>Solanum</taxon>
    </lineage>
</organism>
<reference evidence="1" key="2">
    <citation type="submission" date="2015-06" db="UniProtKB">
        <authorList>
            <consortium name="EnsemblPlants"/>
        </authorList>
    </citation>
    <scope>IDENTIFICATION</scope>
    <source>
        <strain evidence="1">DM1-3 516 R44</strain>
    </source>
</reference>
<dbReference type="PaxDb" id="4113-PGSC0003DMT400092922"/>
<accession>M1DQV5</accession>
<evidence type="ECO:0000313" key="1">
    <source>
        <dbReference type="EnsemblPlants" id="PGSC0003DMT400092922"/>
    </source>
</evidence>
<dbReference type="EnsemblPlants" id="PGSC0003DMT400092922">
    <property type="protein sequence ID" value="PGSC0003DMT400092922"/>
    <property type="gene ID" value="PGSC0003DMG400042493"/>
</dbReference>
<sequence>MHVTTRAYTLEVAGTRKPFLVPKRTLILTDYERKCNQMVNTRFNGVRPIAPVHAPAEESAARGRGRGVRKANACSQANSVRYARLYRHAMKWGFWNSLISSLFRASRFGRDFCRHGGAVVVG</sequence>
<evidence type="ECO:0000313" key="2">
    <source>
        <dbReference type="Proteomes" id="UP000011115"/>
    </source>
</evidence>
<keyword evidence="2" id="KW-1185">Reference proteome</keyword>
<name>M1DQV5_SOLTU</name>
<dbReference type="InParanoid" id="M1DQV5"/>
<proteinExistence type="predicted"/>
<protein>
    <submittedName>
        <fullName evidence="1">Uncharacterized protein</fullName>
    </submittedName>
</protein>
<dbReference type="HOGENOM" id="CLU_2030796_0_0_1"/>
<dbReference type="Gramene" id="PGSC0003DMT400092922">
    <property type="protein sequence ID" value="PGSC0003DMT400092922"/>
    <property type="gene ID" value="PGSC0003DMG400042493"/>
</dbReference>
<dbReference type="Proteomes" id="UP000011115">
    <property type="component" value="Unassembled WGS sequence"/>
</dbReference>